<proteinExistence type="predicted"/>
<dbReference type="RefSeq" id="WP_184221873.1">
    <property type="nucleotide sequence ID" value="NZ_JACIIU010000005.1"/>
</dbReference>
<sequence length="176" mass="19121">MIKKLTLAVALAAICSSSALAHVSLEKNEAPVGSTYKAVLRVPHGCEGKPTNVVRVKIPDGVIAVKPMPKAGWQLEKTRGEYGKSYDYYGTPITEGVKEVIWSDGNLGDDEYDEFVLRAYLTTDLKAGEMLYSPVVQQCTDGLAERWIEIPAEGKTSDDLELPAPALKLLEKSGSH</sequence>
<feature type="signal peptide" evidence="1">
    <location>
        <begin position="1"/>
        <end position="21"/>
    </location>
</feature>
<organism evidence="3 4">
    <name type="scientific">Paenochrobactrum gallinarii</name>
    <dbReference type="NCBI Taxonomy" id="643673"/>
    <lineage>
        <taxon>Bacteria</taxon>
        <taxon>Pseudomonadati</taxon>
        <taxon>Pseudomonadota</taxon>
        <taxon>Alphaproteobacteria</taxon>
        <taxon>Hyphomicrobiales</taxon>
        <taxon>Brucellaceae</taxon>
        <taxon>Paenochrobactrum</taxon>
    </lineage>
</organism>
<dbReference type="InterPro" id="IPR012533">
    <property type="entry name" value="YcnI-copper_dom"/>
</dbReference>
<gene>
    <name evidence="3" type="ORF">FHS77_001505</name>
</gene>
<keyword evidence="1" id="KW-0732">Signal</keyword>
<feature type="chain" id="PRO_5033029180" evidence="1">
    <location>
        <begin position="22"/>
        <end position="176"/>
    </location>
</feature>
<evidence type="ECO:0000313" key="3">
    <source>
        <dbReference type="EMBL" id="MBB6260957.1"/>
    </source>
</evidence>
<dbReference type="AlphaFoldDB" id="A0A841LWT4"/>
<feature type="domain" description="YncI copper-binding" evidence="2">
    <location>
        <begin position="22"/>
        <end position="169"/>
    </location>
</feature>
<dbReference type="EMBL" id="JACIIU010000005">
    <property type="protein sequence ID" value="MBB6260957.1"/>
    <property type="molecule type" value="Genomic_DNA"/>
</dbReference>
<name>A0A841LWT4_9HYPH</name>
<keyword evidence="4" id="KW-1185">Reference proteome</keyword>
<dbReference type="InterPro" id="IPR038507">
    <property type="entry name" value="YcnI-like_sf"/>
</dbReference>
<dbReference type="Gene3D" id="2.60.40.2230">
    <property type="entry name" value="Uncharacterised protein YcnI-like PF07987, DUF1775"/>
    <property type="match status" value="1"/>
</dbReference>
<protein>
    <submittedName>
        <fullName evidence="3">Uncharacterized protein YcnI</fullName>
    </submittedName>
</protein>
<evidence type="ECO:0000313" key="4">
    <source>
        <dbReference type="Proteomes" id="UP000555393"/>
    </source>
</evidence>
<evidence type="ECO:0000259" key="2">
    <source>
        <dbReference type="Pfam" id="PF07987"/>
    </source>
</evidence>
<dbReference type="Proteomes" id="UP000555393">
    <property type="component" value="Unassembled WGS sequence"/>
</dbReference>
<dbReference type="Pfam" id="PF07987">
    <property type="entry name" value="DUF1775"/>
    <property type="match status" value="1"/>
</dbReference>
<comment type="caution">
    <text evidence="3">The sequence shown here is derived from an EMBL/GenBank/DDBJ whole genome shotgun (WGS) entry which is preliminary data.</text>
</comment>
<accession>A0A841LWT4</accession>
<evidence type="ECO:0000256" key="1">
    <source>
        <dbReference type="SAM" id="SignalP"/>
    </source>
</evidence>
<dbReference type="CDD" id="cd08545">
    <property type="entry name" value="YcnI_like"/>
    <property type="match status" value="1"/>
</dbReference>
<reference evidence="3 4" key="1">
    <citation type="submission" date="2020-08" db="EMBL/GenBank/DDBJ databases">
        <title>Genomic Encyclopedia of Type Strains, Phase IV (KMG-IV): sequencing the most valuable type-strain genomes for metagenomic binning, comparative biology and taxonomic classification.</title>
        <authorList>
            <person name="Goeker M."/>
        </authorList>
    </citation>
    <scope>NUCLEOTIDE SEQUENCE [LARGE SCALE GENOMIC DNA]</scope>
    <source>
        <strain evidence="3 4">DSM 22336</strain>
    </source>
</reference>